<dbReference type="RefSeq" id="XP_020548523.1">
    <property type="nucleotide sequence ID" value="XM_020692864.1"/>
</dbReference>
<evidence type="ECO:0000313" key="3">
    <source>
        <dbReference type="Proteomes" id="UP000504604"/>
    </source>
</evidence>
<proteinExistence type="predicted"/>
<dbReference type="PANTHER" id="PTHR38932">
    <property type="entry name" value="BNAC03G64660D PROTEIN"/>
    <property type="match status" value="1"/>
</dbReference>
<protein>
    <submittedName>
        <fullName evidence="4">Uncharacterized protein LOC105158608 isoform X1</fullName>
    </submittedName>
</protein>
<evidence type="ECO:0000313" key="4">
    <source>
        <dbReference type="RefSeq" id="XP_020548523.1"/>
    </source>
</evidence>
<keyword evidence="2" id="KW-1133">Transmembrane helix</keyword>
<evidence type="ECO:0000256" key="2">
    <source>
        <dbReference type="SAM" id="Phobius"/>
    </source>
</evidence>
<reference evidence="4" key="1">
    <citation type="submission" date="2025-08" db="UniProtKB">
        <authorList>
            <consortium name="RefSeq"/>
        </authorList>
    </citation>
    <scope>IDENTIFICATION</scope>
</reference>
<sequence>MILGHIFLFNSIVSSYGFYGFEIFVFSGGLGGLVYAKVKVKEEIEEADECGYEKSSLKTFEWLSLDHFPSSGASQRLVVNSNVPKSSRPSLQASKEKANNKQRVVVAKNHKNGRAASAPRPRAILSSPENDGILWSKTQTRKELLSALKSHNLCQNRHTRCKVFPRSERGVVTQIHNKESFEKKQDIRSKERTTRADSKG</sequence>
<keyword evidence="2" id="KW-0812">Transmembrane</keyword>
<gene>
    <name evidence="4" type="primary">LOC105158608</name>
</gene>
<name>A0A8M8UNS2_SESIN</name>
<organism evidence="3 4">
    <name type="scientific">Sesamum indicum</name>
    <name type="common">Oriental sesame</name>
    <name type="synonym">Sesamum orientale</name>
    <dbReference type="NCBI Taxonomy" id="4182"/>
    <lineage>
        <taxon>Eukaryota</taxon>
        <taxon>Viridiplantae</taxon>
        <taxon>Streptophyta</taxon>
        <taxon>Embryophyta</taxon>
        <taxon>Tracheophyta</taxon>
        <taxon>Spermatophyta</taxon>
        <taxon>Magnoliopsida</taxon>
        <taxon>eudicotyledons</taxon>
        <taxon>Gunneridae</taxon>
        <taxon>Pentapetalae</taxon>
        <taxon>asterids</taxon>
        <taxon>lamiids</taxon>
        <taxon>Lamiales</taxon>
        <taxon>Pedaliaceae</taxon>
        <taxon>Sesamum</taxon>
    </lineage>
</organism>
<evidence type="ECO:0000256" key="1">
    <source>
        <dbReference type="SAM" id="MobiDB-lite"/>
    </source>
</evidence>
<feature type="transmembrane region" description="Helical" evidence="2">
    <location>
        <begin position="16"/>
        <end position="36"/>
    </location>
</feature>
<feature type="region of interest" description="Disordered" evidence="1">
    <location>
        <begin position="83"/>
        <end position="102"/>
    </location>
</feature>
<dbReference type="PANTHER" id="PTHR38932:SF1">
    <property type="entry name" value="DUF4005 DOMAIN-CONTAINING PROTEIN"/>
    <property type="match status" value="1"/>
</dbReference>
<dbReference type="Gramene" id="SIN_1015301.t">
    <property type="protein sequence ID" value="SIN_1015301.t"/>
    <property type="gene ID" value="SIN_1015301"/>
</dbReference>
<feature type="compositionally biased region" description="Polar residues" evidence="1">
    <location>
        <begin position="83"/>
        <end position="93"/>
    </location>
</feature>
<dbReference type="Proteomes" id="UP000504604">
    <property type="component" value="Linkage group LG3"/>
</dbReference>
<keyword evidence="3" id="KW-1185">Reference proteome</keyword>
<dbReference type="GeneID" id="105158608"/>
<keyword evidence="2" id="KW-0472">Membrane</keyword>
<dbReference type="AlphaFoldDB" id="A0A8M8UNS2"/>
<dbReference type="OrthoDB" id="1867172at2759"/>
<accession>A0A8M8UNS2</accession>
<feature type="region of interest" description="Disordered" evidence="1">
    <location>
        <begin position="176"/>
        <end position="200"/>
    </location>
</feature>